<sequence length="360" mass="42291">MPNFTNDEYVDMLQVYFECRKNCAAATRAYNERYPNRQVPHRQTFSAVERRLRETGKIQPHIEGTGRRPTVRTIYLEDAVLEEFDENRQTSTRKTAMHLNVSHSVVWNIVHDNLLYPFHHRPVQALLEPDMHKRVVFCESYLNILRNNLNFASKILFTDEATFQRHGLTNMHNLHSWAHENPHEVSMTTFQHNFSLNIWAGIVENVLVGPFVLPHRLGAVEYLQFLNEHLPPLLEEVPLNVRQAMWYMHDGAPAHSTVVVRRWLNLNYPNRWIGRGNEAPISWPARSPDLTPMDFFFWGHIKSIVYATPVDSVEELQERIFAAADEIRNNPIIFARVRNNFDKRVRLCLERNGNYFENVL</sequence>
<feature type="domain" description="DUF4817" evidence="1">
    <location>
        <begin position="6"/>
        <end position="59"/>
    </location>
</feature>
<dbReference type="InterPro" id="IPR036397">
    <property type="entry name" value="RNaseH_sf"/>
</dbReference>
<dbReference type="PANTHER" id="PTHR47326">
    <property type="entry name" value="TRANSPOSABLE ELEMENT TC3 TRANSPOSASE-LIKE PROTEIN"/>
    <property type="match status" value="1"/>
</dbReference>
<dbReference type="GO" id="GO:0003676">
    <property type="term" value="F:nucleic acid binding"/>
    <property type="evidence" value="ECO:0007669"/>
    <property type="project" value="InterPro"/>
</dbReference>
<organism evidence="2">
    <name type="scientific">Anoplophora glabripennis</name>
    <name type="common">Asian longhorn beetle</name>
    <name type="synonym">Anoplophora nobilis</name>
    <dbReference type="NCBI Taxonomy" id="217634"/>
    <lineage>
        <taxon>Eukaryota</taxon>
        <taxon>Metazoa</taxon>
        <taxon>Ecdysozoa</taxon>
        <taxon>Arthropoda</taxon>
        <taxon>Hexapoda</taxon>
        <taxon>Insecta</taxon>
        <taxon>Pterygota</taxon>
        <taxon>Neoptera</taxon>
        <taxon>Endopterygota</taxon>
        <taxon>Coleoptera</taxon>
        <taxon>Polyphaga</taxon>
        <taxon>Cucujiformia</taxon>
        <taxon>Chrysomeloidea</taxon>
        <taxon>Cerambycidae</taxon>
        <taxon>Lamiinae</taxon>
        <taxon>Lamiini</taxon>
        <taxon>Anoplophora</taxon>
    </lineage>
</organism>
<dbReference type="Gene3D" id="3.30.420.10">
    <property type="entry name" value="Ribonuclease H-like superfamily/Ribonuclease H"/>
    <property type="match status" value="1"/>
</dbReference>
<dbReference type="PANTHER" id="PTHR47326:SF1">
    <property type="entry name" value="HTH PSQ-TYPE DOMAIN-CONTAINING PROTEIN"/>
    <property type="match status" value="1"/>
</dbReference>
<evidence type="ECO:0000259" key="1">
    <source>
        <dbReference type="Pfam" id="PF16087"/>
    </source>
</evidence>
<gene>
    <name evidence="2" type="primary">TC3A</name>
</gene>
<evidence type="ECO:0000313" key="2">
    <source>
        <dbReference type="EMBL" id="JAB63132.1"/>
    </source>
</evidence>
<reference evidence="2" key="1">
    <citation type="submission" date="2013-07" db="EMBL/GenBank/DDBJ databases">
        <title>Midgut Transcriptome Profiling of Anoplphora glabripennis, a Lignocellulose Degrading, Wood-Boring Cerambycid.</title>
        <authorList>
            <person name="Scully E.D."/>
            <person name="Hoover K."/>
            <person name="Carlson J.E."/>
            <person name="Tien M."/>
            <person name="Geib S.M."/>
        </authorList>
    </citation>
    <scope>NUCLEOTIDE SEQUENCE</scope>
</reference>
<dbReference type="AlphaFoldDB" id="V5GNH3"/>
<dbReference type="EMBL" id="GALX01005334">
    <property type="protein sequence ID" value="JAB63132.1"/>
    <property type="molecule type" value="Transcribed_RNA"/>
</dbReference>
<proteinExistence type="predicted"/>
<dbReference type="InterPro" id="IPR032135">
    <property type="entry name" value="DUF4817"/>
</dbReference>
<accession>V5GNH3</accession>
<dbReference type="Pfam" id="PF16087">
    <property type="entry name" value="DUF4817"/>
    <property type="match status" value="1"/>
</dbReference>
<protein>
    <submittedName>
        <fullName evidence="2">Transposable element Tc3 transposase</fullName>
    </submittedName>
</protein>
<name>V5GNH3_ANOGL</name>